<evidence type="ECO:0008006" key="4">
    <source>
        <dbReference type="Google" id="ProtNLM"/>
    </source>
</evidence>
<protein>
    <recommendedName>
        <fullName evidence="4">Holin</fullName>
    </recommendedName>
</protein>
<sequence length="97" mass="10638">MEQMLAFASVLAPIVTGFVQLIKRTFPFRKKFIPLFSFFVGILIGVLSFPLTELELTVRIWSGGLAGLAATGLYEAGKHSFTNKAARTSKEKASVEK</sequence>
<reference evidence="2 3" key="1">
    <citation type="journal article" date="2012" name="J. Bacteriol.">
        <title>Genome of Bacillus macauensis ZFHKF-1, a Long-Chain-Forming Bacterium.</title>
        <authorList>
            <person name="Cai L."/>
            <person name="Zhang T."/>
        </authorList>
    </citation>
    <scope>NUCLEOTIDE SEQUENCE [LARGE SCALE GENOMIC DNA]</scope>
    <source>
        <strain evidence="2 3">ZFHKF-1</strain>
    </source>
</reference>
<dbReference type="Proteomes" id="UP000004080">
    <property type="component" value="Unassembled WGS sequence"/>
</dbReference>
<keyword evidence="1" id="KW-0472">Membrane</keyword>
<accession>I8UF83</accession>
<proteinExistence type="predicted"/>
<name>I8UF83_9BACL</name>
<comment type="caution">
    <text evidence="2">The sequence shown here is derived from an EMBL/GenBank/DDBJ whole genome shotgun (WGS) entry which is preliminary data.</text>
</comment>
<dbReference type="PATRIC" id="fig|1196324.3.peg.2024"/>
<keyword evidence="3" id="KW-1185">Reference proteome</keyword>
<dbReference type="InterPro" id="IPR009708">
    <property type="entry name" value="Phage_A118_holin/antiholin"/>
</dbReference>
<keyword evidence="1" id="KW-0812">Transmembrane</keyword>
<dbReference type="RefSeq" id="WP_007202070.1">
    <property type="nucleotide sequence ID" value="NZ_AKKV01000025.1"/>
</dbReference>
<keyword evidence="1" id="KW-1133">Transmembrane helix</keyword>
<dbReference type="OrthoDB" id="2665815at2"/>
<gene>
    <name evidence="2" type="ORF">A374_09918</name>
</gene>
<dbReference type="Pfam" id="PF06946">
    <property type="entry name" value="Phage_holin_5_1"/>
    <property type="match status" value="1"/>
</dbReference>
<dbReference type="AlphaFoldDB" id="I8UF83"/>
<feature type="transmembrane region" description="Helical" evidence="1">
    <location>
        <begin position="34"/>
        <end position="52"/>
    </location>
</feature>
<dbReference type="STRING" id="1196324.A374_09918"/>
<feature type="transmembrane region" description="Helical" evidence="1">
    <location>
        <begin position="6"/>
        <end position="22"/>
    </location>
</feature>
<evidence type="ECO:0000313" key="2">
    <source>
        <dbReference type="EMBL" id="EIT85545.1"/>
    </source>
</evidence>
<evidence type="ECO:0000313" key="3">
    <source>
        <dbReference type="Proteomes" id="UP000004080"/>
    </source>
</evidence>
<dbReference type="eggNOG" id="ENOG503329G">
    <property type="taxonomic scope" value="Bacteria"/>
</dbReference>
<organism evidence="2 3">
    <name type="scientific">Fictibacillus macauensis ZFHKF-1</name>
    <dbReference type="NCBI Taxonomy" id="1196324"/>
    <lineage>
        <taxon>Bacteria</taxon>
        <taxon>Bacillati</taxon>
        <taxon>Bacillota</taxon>
        <taxon>Bacilli</taxon>
        <taxon>Bacillales</taxon>
        <taxon>Fictibacillaceae</taxon>
        <taxon>Fictibacillus</taxon>
    </lineage>
</organism>
<evidence type="ECO:0000256" key="1">
    <source>
        <dbReference type="SAM" id="Phobius"/>
    </source>
</evidence>
<dbReference type="EMBL" id="AKKV01000025">
    <property type="protein sequence ID" value="EIT85545.1"/>
    <property type="molecule type" value="Genomic_DNA"/>
</dbReference>